<dbReference type="EMBL" id="CAMAPC010000005">
    <property type="protein sequence ID" value="CAH9056725.1"/>
    <property type="molecule type" value="Genomic_DNA"/>
</dbReference>
<evidence type="ECO:0000313" key="4">
    <source>
        <dbReference type="Proteomes" id="UP001152485"/>
    </source>
</evidence>
<dbReference type="Proteomes" id="UP001152485">
    <property type="component" value="Unassembled WGS sequence"/>
</dbReference>
<dbReference type="RefSeq" id="WP_261591892.1">
    <property type="nucleotide sequence ID" value="NZ_CAMAPC010000005.1"/>
</dbReference>
<keyword evidence="3" id="KW-1185">Reference proteome</keyword>
<dbReference type="EMBL" id="CAMAPD010000003">
    <property type="protein sequence ID" value="CAH9052798.1"/>
    <property type="molecule type" value="Genomic_DNA"/>
</dbReference>
<comment type="caution">
    <text evidence="2">The sequence shown here is derived from an EMBL/GenBank/DDBJ whole genome shotgun (WGS) entry which is preliminary data.</text>
</comment>
<evidence type="ECO:0000313" key="2">
    <source>
        <dbReference type="EMBL" id="CAH9056725.1"/>
    </source>
</evidence>
<sequence length="89" mass="9384">MTAKYGSSISFDVSANQGSTIKLIAGCEGELKNEKYVISPVTQSCDLTAQFEKKTYTVTANISDKSLGSVSSLSQIAKHGNTASFTSLP</sequence>
<evidence type="ECO:0000313" key="3">
    <source>
        <dbReference type="Proteomes" id="UP001152467"/>
    </source>
</evidence>
<dbReference type="Proteomes" id="UP001152467">
    <property type="component" value="Unassembled WGS sequence"/>
</dbReference>
<accession>A0A9W4QWW2</accession>
<gene>
    <name evidence="2" type="ORF">PSECIP111854_01851</name>
    <name evidence="1" type="ORF">PSECIP111951_00691</name>
</gene>
<proteinExistence type="predicted"/>
<reference evidence="2 4" key="1">
    <citation type="submission" date="2022-07" db="EMBL/GenBank/DDBJ databases">
        <authorList>
            <person name="Criscuolo A."/>
        </authorList>
    </citation>
    <scope>NUCLEOTIDE SEQUENCE</scope>
    <source>
        <strain evidence="4">CIP 111951</strain>
        <strain evidence="2">CIP111854</strain>
        <strain evidence="1">CIP111951</strain>
    </source>
</reference>
<organism evidence="2 3">
    <name type="scientific">Pseudoalteromonas holothuriae</name>
    <dbReference type="NCBI Taxonomy" id="2963714"/>
    <lineage>
        <taxon>Bacteria</taxon>
        <taxon>Pseudomonadati</taxon>
        <taxon>Pseudomonadota</taxon>
        <taxon>Gammaproteobacteria</taxon>
        <taxon>Alteromonadales</taxon>
        <taxon>Pseudoalteromonadaceae</taxon>
        <taxon>Pseudoalteromonas</taxon>
    </lineage>
</organism>
<evidence type="ECO:0000313" key="1">
    <source>
        <dbReference type="EMBL" id="CAH9052798.1"/>
    </source>
</evidence>
<name>A0A9W4QWW2_9GAMM</name>
<dbReference type="AlphaFoldDB" id="A0A9W4QWW2"/>
<protein>
    <submittedName>
        <fullName evidence="2">Uncharacterized protein</fullName>
    </submittedName>
</protein>